<reference evidence="1 2" key="1">
    <citation type="submission" date="2019-03" db="EMBL/GenBank/DDBJ databases">
        <title>First draft genome of Liparis tanakae, snailfish: a comprehensive survey of snailfish specific genes.</title>
        <authorList>
            <person name="Kim W."/>
            <person name="Song I."/>
            <person name="Jeong J.-H."/>
            <person name="Kim D."/>
            <person name="Kim S."/>
            <person name="Ryu S."/>
            <person name="Song J.Y."/>
            <person name="Lee S.K."/>
        </authorList>
    </citation>
    <scope>NUCLEOTIDE SEQUENCE [LARGE SCALE GENOMIC DNA]</scope>
    <source>
        <tissue evidence="1">Muscle</tissue>
    </source>
</reference>
<name>A0A4Z2ID13_9TELE</name>
<evidence type="ECO:0000313" key="2">
    <source>
        <dbReference type="Proteomes" id="UP000314294"/>
    </source>
</evidence>
<sequence>MRVDAACRALRLRTMRNYSEGTSSGLTHTTKELAFDRRSAGAACDLKTPPGRSPAVPRAAVVATVTHSGKKNVSCGDGFPVNGLIYTVGDDLCRLQPQGSNRRYTFTTVPHCPMSPWRVH</sequence>
<proteinExistence type="predicted"/>
<evidence type="ECO:0000313" key="1">
    <source>
        <dbReference type="EMBL" id="TNN75969.1"/>
    </source>
</evidence>
<keyword evidence="2" id="KW-1185">Reference proteome</keyword>
<organism evidence="1 2">
    <name type="scientific">Liparis tanakae</name>
    <name type="common">Tanaka's snailfish</name>
    <dbReference type="NCBI Taxonomy" id="230148"/>
    <lineage>
        <taxon>Eukaryota</taxon>
        <taxon>Metazoa</taxon>
        <taxon>Chordata</taxon>
        <taxon>Craniata</taxon>
        <taxon>Vertebrata</taxon>
        <taxon>Euteleostomi</taxon>
        <taxon>Actinopterygii</taxon>
        <taxon>Neopterygii</taxon>
        <taxon>Teleostei</taxon>
        <taxon>Neoteleostei</taxon>
        <taxon>Acanthomorphata</taxon>
        <taxon>Eupercaria</taxon>
        <taxon>Perciformes</taxon>
        <taxon>Cottioidei</taxon>
        <taxon>Cottales</taxon>
        <taxon>Liparidae</taxon>
        <taxon>Liparis</taxon>
    </lineage>
</organism>
<accession>A0A4Z2ID13</accession>
<protein>
    <submittedName>
        <fullName evidence="1">Uncharacterized protein</fullName>
    </submittedName>
</protein>
<comment type="caution">
    <text evidence="1">The sequence shown here is derived from an EMBL/GenBank/DDBJ whole genome shotgun (WGS) entry which is preliminary data.</text>
</comment>
<dbReference type="AlphaFoldDB" id="A0A4Z2ID13"/>
<gene>
    <name evidence="1" type="ORF">EYF80_013732</name>
</gene>
<dbReference type="EMBL" id="SRLO01000097">
    <property type="protein sequence ID" value="TNN75969.1"/>
    <property type="molecule type" value="Genomic_DNA"/>
</dbReference>
<dbReference type="Proteomes" id="UP000314294">
    <property type="component" value="Unassembled WGS sequence"/>
</dbReference>